<comment type="caution">
    <text evidence="2">The sequence shown here is derived from an EMBL/GenBank/DDBJ whole genome shotgun (WGS) entry which is preliminary data.</text>
</comment>
<protein>
    <submittedName>
        <fullName evidence="2">Antibiotic biosynthesis monooxygenase</fullName>
    </submittedName>
</protein>
<evidence type="ECO:0000313" key="2">
    <source>
        <dbReference type="EMBL" id="MDC2889825.1"/>
    </source>
</evidence>
<keyword evidence="3" id="KW-1185">Reference proteome</keyword>
<evidence type="ECO:0000259" key="1">
    <source>
        <dbReference type="Pfam" id="PF03992"/>
    </source>
</evidence>
<keyword evidence="2" id="KW-0560">Oxidoreductase</keyword>
<keyword evidence="2" id="KW-0503">Monooxygenase</keyword>
<dbReference type="Gene3D" id="3.30.70.100">
    <property type="match status" value="1"/>
</dbReference>
<evidence type="ECO:0000313" key="3">
    <source>
        <dbReference type="Proteomes" id="UP001528411"/>
    </source>
</evidence>
<dbReference type="EMBL" id="JAQOMS010000002">
    <property type="protein sequence ID" value="MDC2889825.1"/>
    <property type="molecule type" value="Genomic_DNA"/>
</dbReference>
<name>A0ABT5FE47_9GAMM</name>
<dbReference type="InterPro" id="IPR007138">
    <property type="entry name" value="ABM_dom"/>
</dbReference>
<dbReference type="GO" id="GO:0004497">
    <property type="term" value="F:monooxygenase activity"/>
    <property type="evidence" value="ECO:0007669"/>
    <property type="project" value="UniProtKB-KW"/>
</dbReference>
<dbReference type="RefSeq" id="WP_272181176.1">
    <property type="nucleotide sequence ID" value="NZ_JAQOMS010000002.1"/>
</dbReference>
<accession>A0ABT5FE47</accession>
<proteinExistence type="predicted"/>
<sequence length="88" mass="10524">MILQGYIIIPDADLKEVNSELDLHIKLTLGEPRCLIFEVIHDQQNPNKLHVYEEFVDEHAFEYHQNRVKSSKWGRVTTRVERHYKITH</sequence>
<reference evidence="2 3" key="1">
    <citation type="submission" date="2023-01" db="EMBL/GenBank/DDBJ databases">
        <title>Psychrosphaera sp. nov., isolated from marine algae.</title>
        <authorList>
            <person name="Bayburt H."/>
            <person name="Choi B.J."/>
            <person name="Kim J.M."/>
            <person name="Choi D.G."/>
            <person name="Jeon C.O."/>
        </authorList>
    </citation>
    <scope>NUCLEOTIDE SEQUENCE [LARGE SCALE GENOMIC DNA]</scope>
    <source>
        <strain evidence="2 3">G1-22</strain>
    </source>
</reference>
<dbReference type="SUPFAM" id="SSF54909">
    <property type="entry name" value="Dimeric alpha+beta barrel"/>
    <property type="match status" value="1"/>
</dbReference>
<dbReference type="Pfam" id="PF03992">
    <property type="entry name" value="ABM"/>
    <property type="match status" value="1"/>
</dbReference>
<dbReference type="Proteomes" id="UP001528411">
    <property type="component" value="Unassembled WGS sequence"/>
</dbReference>
<organism evidence="2 3">
    <name type="scientific">Psychrosphaera algicola</name>
    <dbReference type="NCBI Taxonomy" id="3023714"/>
    <lineage>
        <taxon>Bacteria</taxon>
        <taxon>Pseudomonadati</taxon>
        <taxon>Pseudomonadota</taxon>
        <taxon>Gammaproteobacteria</taxon>
        <taxon>Alteromonadales</taxon>
        <taxon>Pseudoalteromonadaceae</taxon>
        <taxon>Psychrosphaera</taxon>
    </lineage>
</organism>
<dbReference type="InterPro" id="IPR011008">
    <property type="entry name" value="Dimeric_a/b-barrel"/>
</dbReference>
<feature type="domain" description="ABM" evidence="1">
    <location>
        <begin position="13"/>
        <end position="67"/>
    </location>
</feature>
<gene>
    <name evidence="2" type="ORF">PN838_14905</name>
</gene>